<dbReference type="PANTHER" id="PTHR47707">
    <property type="entry name" value="8-OXO-DGTP DIPHOSPHATASE"/>
    <property type="match status" value="1"/>
</dbReference>
<keyword evidence="19" id="KW-1185">Reference proteome</keyword>
<evidence type="ECO:0000256" key="8">
    <source>
        <dbReference type="ARBA" id="ARBA00022842"/>
    </source>
</evidence>
<evidence type="ECO:0000313" key="18">
    <source>
        <dbReference type="EMBL" id="QDS86992.1"/>
    </source>
</evidence>
<keyword evidence="7 18" id="KW-0378">Hydrolase</keyword>
<dbReference type="InterPro" id="IPR015797">
    <property type="entry name" value="NUDIX_hydrolase-like_dom_sf"/>
</dbReference>
<evidence type="ECO:0000256" key="3">
    <source>
        <dbReference type="ARBA" id="ARBA00022457"/>
    </source>
</evidence>
<dbReference type="EC" id="3.6.1.55" evidence="12"/>
<keyword evidence="8" id="KW-0460">Magnesium</keyword>
<evidence type="ECO:0000256" key="6">
    <source>
        <dbReference type="ARBA" id="ARBA00022763"/>
    </source>
</evidence>
<keyword evidence="4" id="KW-0235">DNA replication</keyword>
<evidence type="ECO:0000259" key="17">
    <source>
        <dbReference type="PROSITE" id="PS51462"/>
    </source>
</evidence>
<dbReference type="KEGG" id="ruv:EC9_11670"/>
<dbReference type="RefSeq" id="WP_145343085.1">
    <property type="nucleotide sequence ID" value="NZ_CP036261.1"/>
</dbReference>
<keyword evidence="3" id="KW-0515">Mutator protein</keyword>
<dbReference type="EMBL" id="CP036261">
    <property type="protein sequence ID" value="QDS86992.1"/>
    <property type="molecule type" value="Genomic_DNA"/>
</dbReference>
<dbReference type="OrthoDB" id="283531at2"/>
<dbReference type="AlphaFoldDB" id="A0A517LWI9"/>
<dbReference type="InterPro" id="IPR047127">
    <property type="entry name" value="MutT-like"/>
</dbReference>
<comment type="catalytic activity">
    <reaction evidence="11">
        <text>8-oxo-GTP + H2O = 8-oxo-GMP + diphosphate + H(+)</text>
        <dbReference type="Rhea" id="RHEA:67616"/>
        <dbReference type="ChEBI" id="CHEBI:15377"/>
        <dbReference type="ChEBI" id="CHEBI:15378"/>
        <dbReference type="ChEBI" id="CHEBI:33019"/>
        <dbReference type="ChEBI" id="CHEBI:143553"/>
        <dbReference type="ChEBI" id="CHEBI:145694"/>
    </reaction>
</comment>
<gene>
    <name evidence="18" type="ORF">EC9_11670</name>
</gene>
<evidence type="ECO:0000256" key="13">
    <source>
        <dbReference type="ARBA" id="ARBA00040794"/>
    </source>
</evidence>
<dbReference type="InterPro" id="IPR000086">
    <property type="entry name" value="NUDIX_hydrolase_dom"/>
</dbReference>
<sequence length="148" mass="16841">MDTNKDRADRRQRTGMGVVGVILREDRFLLIRRSKTVTAPGFVCFAGGGVEAGESEQDALVREMQEELAIDIVPSQRIWESVTRWGTELGWWLIEAAHDLDPIPNPAEVEEIFWLKRSEITPRRDLLGSMPDFLGAWQQGAFKLPIDY</sequence>
<dbReference type="GO" id="GO:0035539">
    <property type="term" value="F:8-oxo-7,8-dihydrodeoxyguanosine triphosphate pyrophosphatase activity"/>
    <property type="evidence" value="ECO:0007669"/>
    <property type="project" value="UniProtKB-EC"/>
</dbReference>
<evidence type="ECO:0000256" key="12">
    <source>
        <dbReference type="ARBA" id="ARBA00038905"/>
    </source>
</evidence>
<evidence type="ECO:0000256" key="9">
    <source>
        <dbReference type="ARBA" id="ARBA00023204"/>
    </source>
</evidence>
<dbReference type="PROSITE" id="PS51462">
    <property type="entry name" value="NUDIX"/>
    <property type="match status" value="1"/>
</dbReference>
<feature type="domain" description="Nudix hydrolase" evidence="17">
    <location>
        <begin position="13"/>
        <end position="140"/>
    </location>
</feature>
<keyword evidence="6" id="KW-0227">DNA damage</keyword>
<organism evidence="18 19">
    <name type="scientific">Rosistilla ulvae</name>
    <dbReference type="NCBI Taxonomy" id="1930277"/>
    <lineage>
        <taxon>Bacteria</taxon>
        <taxon>Pseudomonadati</taxon>
        <taxon>Planctomycetota</taxon>
        <taxon>Planctomycetia</taxon>
        <taxon>Pirellulales</taxon>
        <taxon>Pirellulaceae</taxon>
        <taxon>Rosistilla</taxon>
    </lineage>
</organism>
<evidence type="ECO:0000256" key="10">
    <source>
        <dbReference type="ARBA" id="ARBA00035861"/>
    </source>
</evidence>
<dbReference type="PANTHER" id="PTHR47707:SF1">
    <property type="entry name" value="NUDIX HYDROLASE FAMILY PROTEIN"/>
    <property type="match status" value="1"/>
</dbReference>
<dbReference type="Gene3D" id="3.90.79.10">
    <property type="entry name" value="Nucleoside Triphosphate Pyrophosphohydrolase"/>
    <property type="match status" value="1"/>
</dbReference>
<evidence type="ECO:0000313" key="19">
    <source>
        <dbReference type="Proteomes" id="UP000319557"/>
    </source>
</evidence>
<comment type="catalytic activity">
    <reaction evidence="10">
        <text>8-oxo-dGTP + H2O = 8-oxo-dGMP + diphosphate + H(+)</text>
        <dbReference type="Rhea" id="RHEA:31575"/>
        <dbReference type="ChEBI" id="CHEBI:15377"/>
        <dbReference type="ChEBI" id="CHEBI:15378"/>
        <dbReference type="ChEBI" id="CHEBI:33019"/>
        <dbReference type="ChEBI" id="CHEBI:63224"/>
        <dbReference type="ChEBI" id="CHEBI:77896"/>
        <dbReference type="EC" id="3.6.1.55"/>
    </reaction>
</comment>
<evidence type="ECO:0000256" key="15">
    <source>
        <dbReference type="ARBA" id="ARBA00041979"/>
    </source>
</evidence>
<dbReference type="GO" id="GO:0046872">
    <property type="term" value="F:metal ion binding"/>
    <property type="evidence" value="ECO:0007669"/>
    <property type="project" value="UniProtKB-KW"/>
</dbReference>
<evidence type="ECO:0000256" key="1">
    <source>
        <dbReference type="ARBA" id="ARBA00001946"/>
    </source>
</evidence>
<keyword evidence="5" id="KW-0479">Metal-binding</keyword>
<comment type="cofactor">
    <cofactor evidence="1">
        <name>Mg(2+)</name>
        <dbReference type="ChEBI" id="CHEBI:18420"/>
    </cofactor>
</comment>
<evidence type="ECO:0000256" key="7">
    <source>
        <dbReference type="ARBA" id="ARBA00022801"/>
    </source>
</evidence>
<accession>A0A517LWI9</accession>
<evidence type="ECO:0000256" key="2">
    <source>
        <dbReference type="ARBA" id="ARBA00005582"/>
    </source>
</evidence>
<evidence type="ECO:0000256" key="4">
    <source>
        <dbReference type="ARBA" id="ARBA00022705"/>
    </source>
</evidence>
<reference evidence="18 19" key="1">
    <citation type="submission" date="2019-02" db="EMBL/GenBank/DDBJ databases">
        <title>Deep-cultivation of Planctomycetes and their phenomic and genomic characterization uncovers novel biology.</title>
        <authorList>
            <person name="Wiegand S."/>
            <person name="Jogler M."/>
            <person name="Boedeker C."/>
            <person name="Pinto D."/>
            <person name="Vollmers J."/>
            <person name="Rivas-Marin E."/>
            <person name="Kohn T."/>
            <person name="Peeters S.H."/>
            <person name="Heuer A."/>
            <person name="Rast P."/>
            <person name="Oberbeckmann S."/>
            <person name="Bunk B."/>
            <person name="Jeske O."/>
            <person name="Meyerdierks A."/>
            <person name="Storesund J.E."/>
            <person name="Kallscheuer N."/>
            <person name="Luecker S."/>
            <person name="Lage O.M."/>
            <person name="Pohl T."/>
            <person name="Merkel B.J."/>
            <person name="Hornburger P."/>
            <person name="Mueller R.-W."/>
            <person name="Bruemmer F."/>
            <person name="Labrenz M."/>
            <person name="Spormann A.M."/>
            <person name="Op den Camp H."/>
            <person name="Overmann J."/>
            <person name="Amann R."/>
            <person name="Jetten M.S.M."/>
            <person name="Mascher T."/>
            <person name="Medema M.H."/>
            <person name="Devos D.P."/>
            <person name="Kaster A.-K."/>
            <person name="Ovreas L."/>
            <person name="Rohde M."/>
            <person name="Galperin M.Y."/>
            <person name="Jogler C."/>
        </authorList>
    </citation>
    <scope>NUCLEOTIDE SEQUENCE [LARGE SCALE GENOMIC DNA]</scope>
    <source>
        <strain evidence="18 19">EC9</strain>
    </source>
</reference>
<proteinExistence type="inferred from homology"/>
<dbReference type="GO" id="GO:0044716">
    <property type="term" value="F:8-oxo-GDP phosphatase activity"/>
    <property type="evidence" value="ECO:0007669"/>
    <property type="project" value="TreeGrafter"/>
</dbReference>
<dbReference type="GO" id="GO:0044715">
    <property type="term" value="F:8-oxo-dGDP phosphatase activity"/>
    <property type="evidence" value="ECO:0007669"/>
    <property type="project" value="TreeGrafter"/>
</dbReference>
<evidence type="ECO:0000256" key="14">
    <source>
        <dbReference type="ARBA" id="ARBA00041592"/>
    </source>
</evidence>
<evidence type="ECO:0000256" key="11">
    <source>
        <dbReference type="ARBA" id="ARBA00036904"/>
    </source>
</evidence>
<keyword evidence="9" id="KW-0234">DNA repair</keyword>
<evidence type="ECO:0000256" key="16">
    <source>
        <dbReference type="ARBA" id="ARBA00042798"/>
    </source>
</evidence>
<comment type="similarity">
    <text evidence="2">Belongs to the Nudix hydrolase family.</text>
</comment>
<dbReference type="GO" id="GO:0006260">
    <property type="term" value="P:DNA replication"/>
    <property type="evidence" value="ECO:0007669"/>
    <property type="project" value="UniProtKB-KW"/>
</dbReference>
<dbReference type="GO" id="GO:0008413">
    <property type="term" value="F:8-oxo-7,8-dihydroguanosine triphosphate pyrophosphatase activity"/>
    <property type="evidence" value="ECO:0007669"/>
    <property type="project" value="TreeGrafter"/>
</dbReference>
<name>A0A517LWI9_9BACT</name>
<protein>
    <recommendedName>
        <fullName evidence="13">8-oxo-dGTP diphosphatase</fullName>
        <ecNumber evidence="12">3.6.1.55</ecNumber>
    </recommendedName>
    <alternativeName>
        <fullName evidence="16">7,8-dihydro-8-oxoguanine-triphosphatase</fullName>
    </alternativeName>
    <alternativeName>
        <fullName evidence="15">Mutator protein MutT</fullName>
    </alternativeName>
    <alternativeName>
        <fullName evidence="14">dGTP pyrophosphohydrolase</fullName>
    </alternativeName>
</protein>
<evidence type="ECO:0000256" key="5">
    <source>
        <dbReference type="ARBA" id="ARBA00022723"/>
    </source>
</evidence>
<dbReference type="Proteomes" id="UP000319557">
    <property type="component" value="Chromosome"/>
</dbReference>
<dbReference type="GO" id="GO:0006281">
    <property type="term" value="P:DNA repair"/>
    <property type="evidence" value="ECO:0007669"/>
    <property type="project" value="UniProtKB-KW"/>
</dbReference>
<dbReference type="Pfam" id="PF00293">
    <property type="entry name" value="NUDIX"/>
    <property type="match status" value="1"/>
</dbReference>
<dbReference type="SUPFAM" id="SSF55811">
    <property type="entry name" value="Nudix"/>
    <property type="match status" value="1"/>
</dbReference>